<dbReference type="RefSeq" id="WP_223909766.1">
    <property type="nucleotide sequence ID" value="NZ_AP024238.1"/>
</dbReference>
<protein>
    <submittedName>
        <fullName evidence="11">Motility protein B</fullName>
    </submittedName>
</protein>
<keyword evidence="6 7" id="KW-0472">Membrane</keyword>
<proteinExistence type="inferred from homology"/>
<name>A0ABM7MJH2_9BURK</name>
<keyword evidence="12" id="KW-1185">Reference proteome</keyword>
<keyword evidence="4 9" id="KW-0812">Transmembrane</keyword>
<evidence type="ECO:0000256" key="4">
    <source>
        <dbReference type="ARBA" id="ARBA00022692"/>
    </source>
</evidence>
<dbReference type="InterPro" id="IPR025713">
    <property type="entry name" value="MotB-like_N_dom"/>
</dbReference>
<organism evidence="11 12">
    <name type="scientific">Rhodoferax lithotrophicus</name>
    <dbReference type="NCBI Taxonomy" id="2798804"/>
    <lineage>
        <taxon>Bacteria</taxon>
        <taxon>Pseudomonadati</taxon>
        <taxon>Pseudomonadota</taxon>
        <taxon>Betaproteobacteria</taxon>
        <taxon>Burkholderiales</taxon>
        <taxon>Comamonadaceae</taxon>
        <taxon>Rhodoferax</taxon>
    </lineage>
</organism>
<dbReference type="InterPro" id="IPR050330">
    <property type="entry name" value="Bact_OuterMem_StrucFunc"/>
</dbReference>
<accession>A0ABM7MJH2</accession>
<gene>
    <name evidence="11" type="ORF">MIZ03_1267</name>
</gene>
<comment type="similarity">
    <text evidence="2">Belongs to the MotB family.</text>
</comment>
<dbReference type="SUPFAM" id="SSF103088">
    <property type="entry name" value="OmpA-like"/>
    <property type="match status" value="1"/>
</dbReference>
<evidence type="ECO:0000256" key="8">
    <source>
        <dbReference type="SAM" id="MobiDB-lite"/>
    </source>
</evidence>
<sequence>MPSKLGYSDYRKAWNPSLADLLAARAMVKKRSLHEGRHAHGEQESNKSTSAIEENSWLLSYLDVMTLLLVMTVVMLALSEPIKPKKTVASAPATPNTQPVPASASINPKINIAPPLLPKSPFRHLPIGELGAEVEVIESDNSMRFRIRNELLFASGDANLTAEGLQLLDTLLPTFTMATGYNIAVQGHADNSPINTIRYPSNWELAAGRAASVARHLQGRGIEPARLSATGYADTRPIASNNTLQGKQANRRVELILELPRQDN</sequence>
<evidence type="ECO:0000313" key="11">
    <source>
        <dbReference type="EMBL" id="BCO26385.1"/>
    </source>
</evidence>
<feature type="region of interest" description="Disordered" evidence="8">
    <location>
        <begin position="85"/>
        <end position="106"/>
    </location>
</feature>
<dbReference type="PANTHER" id="PTHR30329:SF21">
    <property type="entry name" value="LIPOPROTEIN YIAD-RELATED"/>
    <property type="match status" value="1"/>
</dbReference>
<evidence type="ECO:0000256" key="9">
    <source>
        <dbReference type="SAM" id="Phobius"/>
    </source>
</evidence>
<keyword evidence="5 9" id="KW-1133">Transmembrane helix</keyword>
<dbReference type="Pfam" id="PF13677">
    <property type="entry name" value="MotB_plug"/>
    <property type="match status" value="1"/>
</dbReference>
<evidence type="ECO:0000256" key="2">
    <source>
        <dbReference type="ARBA" id="ARBA00008914"/>
    </source>
</evidence>
<comment type="subcellular location">
    <subcellularLocation>
        <location evidence="1">Cell membrane</location>
        <topology evidence="1">Single-pass membrane protein</topology>
    </subcellularLocation>
</comment>
<evidence type="ECO:0000256" key="5">
    <source>
        <dbReference type="ARBA" id="ARBA00022989"/>
    </source>
</evidence>
<evidence type="ECO:0000313" key="12">
    <source>
        <dbReference type="Proteomes" id="UP000824366"/>
    </source>
</evidence>
<evidence type="ECO:0000256" key="6">
    <source>
        <dbReference type="ARBA" id="ARBA00023136"/>
    </source>
</evidence>
<feature type="domain" description="OmpA-like" evidence="10">
    <location>
        <begin position="140"/>
        <end position="261"/>
    </location>
</feature>
<dbReference type="Proteomes" id="UP000824366">
    <property type="component" value="Chromosome"/>
</dbReference>
<evidence type="ECO:0000259" key="10">
    <source>
        <dbReference type="PROSITE" id="PS51123"/>
    </source>
</evidence>
<feature type="compositionally biased region" description="Polar residues" evidence="8">
    <location>
        <begin position="93"/>
        <end position="106"/>
    </location>
</feature>
<evidence type="ECO:0000256" key="7">
    <source>
        <dbReference type="PROSITE-ProRule" id="PRU00473"/>
    </source>
</evidence>
<evidence type="ECO:0000256" key="1">
    <source>
        <dbReference type="ARBA" id="ARBA00004162"/>
    </source>
</evidence>
<dbReference type="InterPro" id="IPR036737">
    <property type="entry name" value="OmpA-like_sf"/>
</dbReference>
<keyword evidence="3" id="KW-1003">Cell membrane</keyword>
<dbReference type="Gene3D" id="3.30.1330.60">
    <property type="entry name" value="OmpA-like domain"/>
    <property type="match status" value="1"/>
</dbReference>
<feature type="transmembrane region" description="Helical" evidence="9">
    <location>
        <begin position="58"/>
        <end position="78"/>
    </location>
</feature>
<dbReference type="PANTHER" id="PTHR30329">
    <property type="entry name" value="STATOR ELEMENT OF FLAGELLAR MOTOR COMPLEX"/>
    <property type="match status" value="1"/>
</dbReference>
<dbReference type="Pfam" id="PF00691">
    <property type="entry name" value="OmpA"/>
    <property type="match status" value="1"/>
</dbReference>
<evidence type="ECO:0000256" key="3">
    <source>
        <dbReference type="ARBA" id="ARBA00022475"/>
    </source>
</evidence>
<reference evidence="11 12" key="1">
    <citation type="journal article" date="2021" name="Microbiol. Spectr.">
        <title>A Single Bacterium Capable of Oxidation and Reduction of Iron at Circumneutral pH.</title>
        <authorList>
            <person name="Kato S."/>
            <person name="Ohkuma M."/>
        </authorList>
    </citation>
    <scope>NUCLEOTIDE SEQUENCE [LARGE SCALE GENOMIC DNA]</scope>
    <source>
        <strain evidence="11 12">MIZ03</strain>
    </source>
</reference>
<dbReference type="EMBL" id="AP024238">
    <property type="protein sequence ID" value="BCO26385.1"/>
    <property type="molecule type" value="Genomic_DNA"/>
</dbReference>
<dbReference type="PROSITE" id="PS51123">
    <property type="entry name" value="OMPA_2"/>
    <property type="match status" value="1"/>
</dbReference>
<dbReference type="InterPro" id="IPR006665">
    <property type="entry name" value="OmpA-like"/>
</dbReference>
<dbReference type="CDD" id="cd07185">
    <property type="entry name" value="OmpA_C-like"/>
    <property type="match status" value="1"/>
</dbReference>